<dbReference type="EC" id="3.4.21.-" evidence="2"/>
<organism evidence="2 3">
    <name type="scientific">Massilia suwonensis</name>
    <dbReference type="NCBI Taxonomy" id="648895"/>
    <lineage>
        <taxon>Bacteria</taxon>
        <taxon>Pseudomonadati</taxon>
        <taxon>Pseudomonadota</taxon>
        <taxon>Betaproteobacteria</taxon>
        <taxon>Burkholderiales</taxon>
        <taxon>Oxalobacteraceae</taxon>
        <taxon>Telluria group</taxon>
        <taxon>Massilia</taxon>
    </lineage>
</organism>
<gene>
    <name evidence="2" type="ORF">ACFPQ5_08420</name>
</gene>
<dbReference type="Proteomes" id="UP001596101">
    <property type="component" value="Unassembled WGS sequence"/>
</dbReference>
<dbReference type="Pfam" id="PF00089">
    <property type="entry name" value="Trypsin"/>
    <property type="match status" value="1"/>
</dbReference>
<proteinExistence type="predicted"/>
<sequence length="325" mass="34892">MAKTRTAENTFDGLGEEEQLAIVRRLCGQRGKRLVRKFGAYAIGAGYKKTAGRVLPTICIGFLVDAKSESPARPVPHEITTYVRRGGRRIRCQVPTDVEEIGAGHPQKMQNLANGIHSSAAANAALSLRGAACCIVAQTDKPANRFLLGCQHVLALSLLGRQCGCIDSVIRANGSPEVVARLYEYAELTPSGKPCLDAAIALANPAAKIFWDAGRIVPQRVEPGVNRPLDCTIFTPRGPRPARFVKEWANVRLPYPSCGMVTIAAAYQFVADTAAGDSGSPLIDRQGTLHGMHFWGDPGQQLAFAIPAFMLFQPGLFSIEIALAS</sequence>
<dbReference type="SUPFAM" id="SSF50494">
    <property type="entry name" value="Trypsin-like serine proteases"/>
    <property type="match status" value="1"/>
</dbReference>
<accession>A0ABW0MKY5</accession>
<dbReference type="InterPro" id="IPR043504">
    <property type="entry name" value="Peptidase_S1_PA_chymotrypsin"/>
</dbReference>
<evidence type="ECO:0000313" key="3">
    <source>
        <dbReference type="Proteomes" id="UP001596101"/>
    </source>
</evidence>
<reference evidence="3" key="1">
    <citation type="journal article" date="2019" name="Int. J. Syst. Evol. Microbiol.">
        <title>The Global Catalogue of Microorganisms (GCM) 10K type strain sequencing project: providing services to taxonomists for standard genome sequencing and annotation.</title>
        <authorList>
            <consortium name="The Broad Institute Genomics Platform"/>
            <consortium name="The Broad Institute Genome Sequencing Center for Infectious Disease"/>
            <person name="Wu L."/>
            <person name="Ma J."/>
        </authorList>
    </citation>
    <scope>NUCLEOTIDE SEQUENCE [LARGE SCALE GENOMIC DNA]</scope>
    <source>
        <strain evidence="3">CCUG 43111</strain>
    </source>
</reference>
<name>A0ABW0MKY5_9BURK</name>
<dbReference type="Gene3D" id="2.40.10.10">
    <property type="entry name" value="Trypsin-like serine proteases"/>
    <property type="match status" value="1"/>
</dbReference>
<feature type="domain" description="Peptidase S1" evidence="1">
    <location>
        <begin position="269"/>
        <end position="301"/>
    </location>
</feature>
<dbReference type="GO" id="GO:0016787">
    <property type="term" value="F:hydrolase activity"/>
    <property type="evidence" value="ECO:0007669"/>
    <property type="project" value="UniProtKB-KW"/>
</dbReference>
<keyword evidence="3" id="KW-1185">Reference proteome</keyword>
<dbReference type="RefSeq" id="WP_379753505.1">
    <property type="nucleotide sequence ID" value="NZ_JBHSMR010000013.1"/>
</dbReference>
<dbReference type="InterPro" id="IPR001254">
    <property type="entry name" value="Trypsin_dom"/>
</dbReference>
<dbReference type="EMBL" id="JBHSMR010000013">
    <property type="protein sequence ID" value="MFC5478211.1"/>
    <property type="molecule type" value="Genomic_DNA"/>
</dbReference>
<dbReference type="InterPro" id="IPR009003">
    <property type="entry name" value="Peptidase_S1_PA"/>
</dbReference>
<keyword evidence="2" id="KW-0378">Hydrolase</keyword>
<evidence type="ECO:0000259" key="1">
    <source>
        <dbReference type="Pfam" id="PF00089"/>
    </source>
</evidence>
<evidence type="ECO:0000313" key="2">
    <source>
        <dbReference type="EMBL" id="MFC5478211.1"/>
    </source>
</evidence>
<protein>
    <submittedName>
        <fullName evidence="2">Trypsin-like serine protease</fullName>
        <ecNumber evidence="2">3.4.21.-</ecNumber>
    </submittedName>
</protein>
<comment type="caution">
    <text evidence="2">The sequence shown here is derived from an EMBL/GenBank/DDBJ whole genome shotgun (WGS) entry which is preliminary data.</text>
</comment>